<dbReference type="GO" id="GO:0009190">
    <property type="term" value="P:cyclic nucleotide biosynthetic process"/>
    <property type="evidence" value="ECO:0007669"/>
    <property type="project" value="InterPro"/>
</dbReference>
<feature type="transmembrane region" description="Helical" evidence="2">
    <location>
        <begin position="302"/>
        <end position="320"/>
    </location>
</feature>
<dbReference type="PATRIC" id="fig|162209.4.peg.683"/>
<dbReference type="RefSeq" id="WP_082660650.1">
    <property type="nucleotide sequence ID" value="NZ_CP013652.1"/>
</dbReference>
<dbReference type="OrthoDB" id="9806704at2"/>
<evidence type="ECO:0000313" key="5">
    <source>
        <dbReference type="Proteomes" id="UP000061660"/>
    </source>
</evidence>
<keyword evidence="2" id="KW-1133">Transmembrane helix</keyword>
<accession>A0A0U2W0K1</accession>
<organism evidence="4 5">
    <name type="scientific">Paenibacillus naphthalenovorans</name>
    <dbReference type="NCBI Taxonomy" id="162209"/>
    <lineage>
        <taxon>Bacteria</taxon>
        <taxon>Bacillati</taxon>
        <taxon>Bacillota</taxon>
        <taxon>Bacilli</taxon>
        <taxon>Bacillales</taxon>
        <taxon>Paenibacillaceae</taxon>
        <taxon>Paenibacillus</taxon>
    </lineage>
</organism>
<dbReference type="InterPro" id="IPR029787">
    <property type="entry name" value="Nucleotide_cyclase"/>
</dbReference>
<reference evidence="5" key="1">
    <citation type="submission" date="2015-12" db="EMBL/GenBank/DDBJ databases">
        <title>Complete genome sequences of two moderately thermophilic Paenibacillus species.</title>
        <authorList>
            <person name="Butler R.III."/>
            <person name="Wang J."/>
            <person name="Stark B.C."/>
            <person name="Pombert J.-F."/>
        </authorList>
    </citation>
    <scope>NUCLEOTIDE SEQUENCE [LARGE SCALE GENOMIC DNA]</scope>
    <source>
        <strain evidence="5">32O-Y</strain>
    </source>
</reference>
<dbReference type="SMART" id="SM01080">
    <property type="entry name" value="CHASE2"/>
    <property type="match status" value="1"/>
</dbReference>
<dbReference type="GO" id="GO:0035556">
    <property type="term" value="P:intracellular signal transduction"/>
    <property type="evidence" value="ECO:0007669"/>
    <property type="project" value="InterPro"/>
</dbReference>
<comment type="similarity">
    <text evidence="1">Belongs to the adenylyl cyclase class-3 family.</text>
</comment>
<feature type="domain" description="Guanylate cyclase" evidence="3">
    <location>
        <begin position="417"/>
        <end position="549"/>
    </location>
</feature>
<dbReference type="AlphaFoldDB" id="A0A0U2W0K1"/>
<dbReference type="InterPro" id="IPR001054">
    <property type="entry name" value="A/G_cyclase"/>
</dbReference>
<reference evidence="4 5" key="2">
    <citation type="journal article" date="2016" name="Genome Announc.">
        <title>Complete Genome Sequences of Two Interactive Moderate Thermophiles, Paenibacillus napthalenovorans 32O-Y and Paenibacillus sp. 32O-W.</title>
        <authorList>
            <person name="Butler R.R.III."/>
            <person name="Wang J."/>
            <person name="Stark B.C."/>
            <person name="Pombert J.F."/>
        </authorList>
    </citation>
    <scope>NUCLEOTIDE SEQUENCE [LARGE SCALE GENOMIC DNA]</scope>
    <source>
        <strain evidence="4 5">32O-Y</strain>
    </source>
</reference>
<name>A0A0U2W0K1_9BACL</name>
<dbReference type="SUPFAM" id="SSF55073">
    <property type="entry name" value="Nucleotide cyclase"/>
    <property type="match status" value="1"/>
</dbReference>
<feature type="transmembrane region" description="Helical" evidence="2">
    <location>
        <begin position="327"/>
        <end position="349"/>
    </location>
</feature>
<dbReference type="PROSITE" id="PS50125">
    <property type="entry name" value="GUANYLATE_CYCLASE_2"/>
    <property type="match status" value="1"/>
</dbReference>
<dbReference type="SMART" id="SM00044">
    <property type="entry name" value="CYCc"/>
    <property type="match status" value="1"/>
</dbReference>
<evidence type="ECO:0000313" key="4">
    <source>
        <dbReference type="EMBL" id="ALS21029.1"/>
    </source>
</evidence>
<evidence type="ECO:0000256" key="1">
    <source>
        <dbReference type="ARBA" id="ARBA00005381"/>
    </source>
</evidence>
<keyword evidence="2" id="KW-0812">Transmembrane</keyword>
<protein>
    <submittedName>
        <fullName evidence="4">Adenylate cyclase 1</fullName>
    </submittedName>
</protein>
<dbReference type="PANTHER" id="PTHR43081">
    <property type="entry name" value="ADENYLATE CYCLASE, TERMINAL-DIFFERENTIATION SPECIFIC-RELATED"/>
    <property type="match status" value="1"/>
</dbReference>
<dbReference type="KEGG" id="pnp:IJ22_06440"/>
<dbReference type="Proteomes" id="UP000061660">
    <property type="component" value="Chromosome"/>
</dbReference>
<dbReference type="Pfam" id="PF05226">
    <property type="entry name" value="CHASE2"/>
    <property type="match status" value="1"/>
</dbReference>
<evidence type="ECO:0000256" key="2">
    <source>
        <dbReference type="SAM" id="Phobius"/>
    </source>
</evidence>
<sequence length="624" mass="68995" precursor="true">MKKGMSEAGVTLIGNGFIALLCVLLLATGPLQVLSNSLYDFNIRQTMLQAPHEDILVIGIDERSIKEAGPYPWDRRIYAELISRLEEAGAKVIAFDIELYTDSNNPESDKALAEELAKHRNILIPSHAHVEGEFQRTTTVKAGELIKARSVTDPIPIFSRSVYRTHINMTLDSDGVVRSHWMQIDTPRGVYPTLSLAMAQLAGLDVSRFLDLPLIDKRPQSEMLIRWDGKENDFETVSFIDAWNGTVPAETFRDRLVLVGYTAPGSDQGITPVEKHMHMVYAHANILNQILTGQVITPVHKAFGMALALLTMLLLGFSTWRLKANAGIIAASGVILMLFGGQFALFAFSSQYLDVMAAAVCGVITYLGNLAMKAYFETRQKNYITRQFGRYLSPDLVKSIADSKREIQLGGISKELSILFLDVRGFTPLSEKLKPEEVVDCLNRLFNLITERALHNHGTIDKFIGDAAMILYNAPLDVPDHPYYAVKTAYEIQKGMEKVRAEICGKYGVTLSVGIGINTGEAVVGNIGSYLRVDYTAIGDHVNTAARIESHTEPNQILVSEATYELTKAYFEYRYAGEKRMKGKSVPLKLFEVAGVKGAPASGKDGIPASALKKGVFRWRKQIG</sequence>
<dbReference type="InterPro" id="IPR007890">
    <property type="entry name" value="CHASE2"/>
</dbReference>
<dbReference type="Gene3D" id="3.30.70.1230">
    <property type="entry name" value="Nucleotide cyclase"/>
    <property type="match status" value="1"/>
</dbReference>
<proteinExistence type="inferred from homology"/>
<keyword evidence="5" id="KW-1185">Reference proteome</keyword>
<feature type="transmembrane region" description="Helical" evidence="2">
    <location>
        <begin position="355"/>
        <end position="376"/>
    </location>
</feature>
<dbReference type="GO" id="GO:0004016">
    <property type="term" value="F:adenylate cyclase activity"/>
    <property type="evidence" value="ECO:0007669"/>
    <property type="project" value="UniProtKB-ARBA"/>
</dbReference>
<evidence type="ECO:0000259" key="3">
    <source>
        <dbReference type="PROSITE" id="PS50125"/>
    </source>
</evidence>
<dbReference type="EMBL" id="CP013652">
    <property type="protein sequence ID" value="ALS21029.1"/>
    <property type="molecule type" value="Genomic_DNA"/>
</dbReference>
<dbReference type="CDD" id="cd07302">
    <property type="entry name" value="CHD"/>
    <property type="match status" value="1"/>
</dbReference>
<dbReference type="STRING" id="162209.IJ22_06440"/>
<keyword evidence="2" id="KW-0472">Membrane</keyword>
<dbReference type="InterPro" id="IPR050697">
    <property type="entry name" value="Adenylyl/Guanylyl_Cyclase_3/4"/>
</dbReference>
<dbReference type="Pfam" id="PF00211">
    <property type="entry name" value="Guanylate_cyc"/>
    <property type="match status" value="1"/>
</dbReference>
<dbReference type="PANTHER" id="PTHR43081:SF1">
    <property type="entry name" value="ADENYLATE CYCLASE, TERMINAL-DIFFERENTIATION SPECIFIC"/>
    <property type="match status" value="1"/>
</dbReference>
<gene>
    <name evidence="4" type="ORF">IJ22_06440</name>
</gene>